<evidence type="ECO:0000313" key="1">
    <source>
        <dbReference type="Proteomes" id="UP000189703"/>
    </source>
</evidence>
<dbReference type="Proteomes" id="UP000189703">
    <property type="component" value="Unplaced"/>
</dbReference>
<dbReference type="InParanoid" id="A0A1U8Q000"/>
<dbReference type="AlphaFoldDB" id="A0A1U8Q000"/>
<accession>A0A1U8Q000</accession>
<dbReference type="GeneID" id="109114250"/>
<proteinExistence type="predicted"/>
<sequence>MTSRPKPEEVPYDPKIERTLCICLRAARQIRAEIEEMAEPRTMMDYAKPTLTEAASSIVRPAIAANNFEIKPAIIQMIQNTVQFCGMAHEDPNSHIANFLEICDTFKHNGVSDDAVRLRLFSFSLKDKAKVWLNSLPAGSIATWDEMASRFLS</sequence>
<name>A0A1U8Q000_NELNU</name>
<dbReference type="RefSeq" id="XP_019052129.1">
    <property type="nucleotide sequence ID" value="XM_019196584.1"/>
</dbReference>
<organism evidence="1 2">
    <name type="scientific">Nelumbo nucifera</name>
    <name type="common">Sacred lotus</name>
    <dbReference type="NCBI Taxonomy" id="4432"/>
    <lineage>
        <taxon>Eukaryota</taxon>
        <taxon>Viridiplantae</taxon>
        <taxon>Streptophyta</taxon>
        <taxon>Embryophyta</taxon>
        <taxon>Tracheophyta</taxon>
        <taxon>Spermatophyta</taxon>
        <taxon>Magnoliopsida</taxon>
        <taxon>Proteales</taxon>
        <taxon>Nelumbonaceae</taxon>
        <taxon>Nelumbo</taxon>
    </lineage>
</organism>
<gene>
    <name evidence="2" type="primary">LOC109114250</name>
</gene>
<dbReference type="PANTHER" id="PTHR33223">
    <property type="entry name" value="CCHC-TYPE DOMAIN-CONTAINING PROTEIN"/>
    <property type="match status" value="1"/>
</dbReference>
<dbReference type="OrthoDB" id="1740797at2759"/>
<protein>
    <submittedName>
        <fullName evidence="2">Uncharacterized protein LOC109114250</fullName>
    </submittedName>
</protein>
<dbReference type="OMA" id="ERTLCIC"/>
<dbReference type="KEGG" id="nnu:109114250"/>
<dbReference type="PANTHER" id="PTHR33223:SF11">
    <property type="entry name" value="ELEMENT PROTEIN, PUTATIVE-RELATED"/>
    <property type="match status" value="1"/>
</dbReference>
<evidence type="ECO:0000313" key="2">
    <source>
        <dbReference type="RefSeq" id="XP_019052129.1"/>
    </source>
</evidence>
<reference evidence="2" key="1">
    <citation type="submission" date="2025-08" db="UniProtKB">
        <authorList>
            <consortium name="RefSeq"/>
        </authorList>
    </citation>
    <scope>IDENTIFICATION</scope>
</reference>
<keyword evidence="1" id="KW-1185">Reference proteome</keyword>